<evidence type="ECO:0000313" key="3">
    <source>
        <dbReference type="Proteomes" id="UP000017469"/>
    </source>
</evidence>
<dbReference type="STRING" id="1266845.Q783_06015"/>
<sequence length="51" mass="5774">MKKISKKNCYQIVSIFTFCGAILAVLNKEIIFGYTLIILGYCLLRKSDLEG</sequence>
<dbReference type="KEGG" id="caw:Q783_06015"/>
<reference evidence="2 3" key="1">
    <citation type="journal article" date="2013" name="Genome Announc.">
        <title>Complete Genome Sequence of Carnobacterium gilichinskyi Strain WN1359T (DSM 27470T).</title>
        <authorList>
            <person name="Leonard M.T."/>
            <person name="Panayotova N."/>
            <person name="Farmerie W.G."/>
            <person name="Triplett E.W."/>
            <person name="Nicholson W.L."/>
        </authorList>
    </citation>
    <scope>NUCLEOTIDE SEQUENCE [LARGE SCALE GENOMIC DNA]</scope>
    <source>
        <strain evidence="2 3">WN1359</strain>
    </source>
</reference>
<organism evidence="2 3">
    <name type="scientific">Carnobacterium inhibens subsp. gilichinskyi</name>
    <dbReference type="NCBI Taxonomy" id="1266845"/>
    <lineage>
        <taxon>Bacteria</taxon>
        <taxon>Bacillati</taxon>
        <taxon>Bacillota</taxon>
        <taxon>Bacilli</taxon>
        <taxon>Lactobacillales</taxon>
        <taxon>Carnobacteriaceae</taxon>
        <taxon>Carnobacterium</taxon>
    </lineage>
</organism>
<evidence type="ECO:0000256" key="1">
    <source>
        <dbReference type="SAM" id="Phobius"/>
    </source>
</evidence>
<dbReference type="EMBL" id="CP006812">
    <property type="protein sequence ID" value="AGY81827.1"/>
    <property type="molecule type" value="Genomic_DNA"/>
</dbReference>
<dbReference type="RefSeq" id="WP_023178105.1">
    <property type="nucleotide sequence ID" value="NC_022606.1"/>
</dbReference>
<evidence type="ECO:0000313" key="2">
    <source>
        <dbReference type="EMBL" id="AGY81827.1"/>
    </source>
</evidence>
<gene>
    <name evidence="2" type="ORF">Q783_06015</name>
</gene>
<name>U5SD97_9LACT</name>
<feature type="transmembrane region" description="Helical" evidence="1">
    <location>
        <begin position="12"/>
        <end position="41"/>
    </location>
</feature>
<dbReference type="Proteomes" id="UP000017469">
    <property type="component" value="Chromosome"/>
</dbReference>
<accession>U5SD97</accession>
<protein>
    <submittedName>
        <fullName evidence="2">Uncharacterized protein</fullName>
    </submittedName>
</protein>
<dbReference type="HOGENOM" id="CLU_3096948_0_0_9"/>
<proteinExistence type="predicted"/>
<keyword evidence="1" id="KW-1133">Transmembrane helix</keyword>
<keyword evidence="1" id="KW-0472">Membrane</keyword>
<dbReference type="AlphaFoldDB" id="U5SD97"/>
<dbReference type="PATRIC" id="fig|1266845.5.peg.1138"/>
<keyword evidence="1" id="KW-0812">Transmembrane</keyword>